<dbReference type="EMBL" id="JAIZAY010000011">
    <property type="protein sequence ID" value="KAJ8033404.1"/>
    <property type="molecule type" value="Genomic_DNA"/>
</dbReference>
<dbReference type="InterPro" id="IPR050373">
    <property type="entry name" value="Fibrinogen_C-term_domain"/>
</dbReference>
<evidence type="ECO:0000313" key="3">
    <source>
        <dbReference type="EMBL" id="KAJ8033404.1"/>
    </source>
</evidence>
<dbReference type="PROSITE" id="PS00514">
    <property type="entry name" value="FIBRINOGEN_C_1"/>
    <property type="match status" value="1"/>
</dbReference>
<evidence type="ECO:0000259" key="2">
    <source>
        <dbReference type="PROSITE" id="PS51406"/>
    </source>
</evidence>
<accession>A0A9Q1H4X0</accession>
<feature type="domain" description="Fibrinogen C-terminal" evidence="2">
    <location>
        <begin position="1"/>
        <end position="197"/>
    </location>
</feature>
<dbReference type="PANTHER" id="PTHR19143">
    <property type="entry name" value="FIBRINOGEN/TENASCIN/ANGIOPOEITIN"/>
    <property type="match status" value="1"/>
</dbReference>
<dbReference type="Proteomes" id="UP001152320">
    <property type="component" value="Chromosome 11"/>
</dbReference>
<proteinExistence type="predicted"/>
<reference evidence="3" key="1">
    <citation type="submission" date="2021-10" db="EMBL/GenBank/DDBJ databases">
        <title>Tropical sea cucumber genome reveals ecological adaptation and Cuvierian tubules defense mechanism.</title>
        <authorList>
            <person name="Chen T."/>
        </authorList>
    </citation>
    <scope>NUCLEOTIDE SEQUENCE</scope>
    <source>
        <strain evidence="3">Nanhai2018</strain>
        <tissue evidence="3">Muscle</tissue>
    </source>
</reference>
<gene>
    <name evidence="3" type="ORF">HOLleu_23634</name>
</gene>
<keyword evidence="4" id="KW-1185">Reference proteome</keyword>
<dbReference type="SMART" id="SM00186">
    <property type="entry name" value="FBG"/>
    <property type="match status" value="1"/>
</dbReference>
<dbReference type="SUPFAM" id="SSF56496">
    <property type="entry name" value="Fibrinogen C-terminal domain-like"/>
    <property type="match status" value="1"/>
</dbReference>
<evidence type="ECO:0000256" key="1">
    <source>
        <dbReference type="ARBA" id="ARBA00023157"/>
    </source>
</evidence>
<dbReference type="InterPro" id="IPR020837">
    <property type="entry name" value="Fibrinogen_CS"/>
</dbReference>
<dbReference type="GO" id="GO:0005615">
    <property type="term" value="C:extracellular space"/>
    <property type="evidence" value="ECO:0007669"/>
    <property type="project" value="TreeGrafter"/>
</dbReference>
<dbReference type="InterPro" id="IPR002181">
    <property type="entry name" value="Fibrinogen_a/b/g_C_dom"/>
</dbReference>
<comment type="caution">
    <text evidence="3">The sequence shown here is derived from an EMBL/GenBank/DDBJ whole genome shotgun (WGS) entry which is preliminary data.</text>
</comment>
<dbReference type="InterPro" id="IPR036056">
    <property type="entry name" value="Fibrinogen-like_C"/>
</dbReference>
<dbReference type="AlphaFoldDB" id="A0A9Q1H4X0"/>
<name>A0A9Q1H4X0_HOLLE</name>
<dbReference type="OrthoDB" id="6145874at2759"/>
<sequence length="197" mass="23309">MEDGVYKVYPLQWTGSPFDVYCREGWTVFQRRQDGSVDFYLEWTSYKEGFGNVENEMWLGNEKLFYLTSQYPNELRINVTFDDNSSYWLSYDVFGIGDEQTNFILDNLGSFTGNTGYDYMAFHRHQQFTTFDRDNDAHNSQNCAKRHFGAWWYRNCYASNLNGLYGYDVDTGVCLYDRDDLLQNCNIRFTEMSIRPA</sequence>
<keyword evidence="1" id="KW-1015">Disulfide bond</keyword>
<dbReference type="Gene3D" id="3.90.215.10">
    <property type="entry name" value="Gamma Fibrinogen, chain A, domain 1"/>
    <property type="match status" value="1"/>
</dbReference>
<dbReference type="PROSITE" id="PS51406">
    <property type="entry name" value="FIBRINOGEN_C_2"/>
    <property type="match status" value="1"/>
</dbReference>
<dbReference type="InterPro" id="IPR014716">
    <property type="entry name" value="Fibrinogen_a/b/g_C_1"/>
</dbReference>
<evidence type="ECO:0000313" key="4">
    <source>
        <dbReference type="Proteomes" id="UP001152320"/>
    </source>
</evidence>
<protein>
    <submittedName>
        <fullName evidence="3">Fibrinogen C domain-containing protein 1-A</fullName>
    </submittedName>
</protein>
<dbReference type="Pfam" id="PF00147">
    <property type="entry name" value="Fibrinogen_C"/>
    <property type="match status" value="1"/>
</dbReference>
<organism evidence="3 4">
    <name type="scientific">Holothuria leucospilota</name>
    <name type="common">Black long sea cucumber</name>
    <name type="synonym">Mertensiothuria leucospilota</name>
    <dbReference type="NCBI Taxonomy" id="206669"/>
    <lineage>
        <taxon>Eukaryota</taxon>
        <taxon>Metazoa</taxon>
        <taxon>Echinodermata</taxon>
        <taxon>Eleutherozoa</taxon>
        <taxon>Echinozoa</taxon>
        <taxon>Holothuroidea</taxon>
        <taxon>Aspidochirotacea</taxon>
        <taxon>Aspidochirotida</taxon>
        <taxon>Holothuriidae</taxon>
        <taxon>Holothuria</taxon>
    </lineage>
</organism>